<dbReference type="GO" id="GO:0006629">
    <property type="term" value="P:lipid metabolic process"/>
    <property type="evidence" value="ECO:0007669"/>
    <property type="project" value="InterPro"/>
</dbReference>
<gene>
    <name evidence="4" type="ORF">LAME_0F15610G</name>
</gene>
<evidence type="ECO:0000256" key="3">
    <source>
        <dbReference type="ARBA" id="ARBA00022729"/>
    </source>
</evidence>
<dbReference type="Proteomes" id="UP000191144">
    <property type="component" value="Chromosome F"/>
</dbReference>
<evidence type="ECO:0000313" key="4">
    <source>
        <dbReference type="EMBL" id="SCU96267.1"/>
    </source>
</evidence>
<dbReference type="GO" id="GO:0008081">
    <property type="term" value="F:phosphoric diester hydrolase activity"/>
    <property type="evidence" value="ECO:0007669"/>
    <property type="project" value="InterPro"/>
</dbReference>
<dbReference type="EMBL" id="LT598477">
    <property type="protein sequence ID" value="SCU96267.1"/>
    <property type="molecule type" value="Genomic_DNA"/>
</dbReference>
<dbReference type="SUPFAM" id="SSF51695">
    <property type="entry name" value="PLC-like phosphodiesterases"/>
    <property type="match status" value="1"/>
</dbReference>
<evidence type="ECO:0000313" key="5">
    <source>
        <dbReference type="Proteomes" id="UP000191144"/>
    </source>
</evidence>
<accession>A0A1G4JYJ6</accession>
<dbReference type="InterPro" id="IPR017946">
    <property type="entry name" value="PLC-like_Pdiesterase_TIM-brl"/>
</dbReference>
<dbReference type="PANTHER" id="PTHR31571">
    <property type="entry name" value="ALTERED INHERITANCE OF MITOCHONDRIA PROTEIN 6"/>
    <property type="match status" value="1"/>
</dbReference>
<comment type="similarity">
    <text evidence="1">Belongs to the AIM6 family.</text>
</comment>
<protein>
    <recommendedName>
        <fullName evidence="2">Altered inheritance of mitochondria protein 6</fullName>
    </recommendedName>
</protein>
<dbReference type="PANTHER" id="PTHR31571:SF1">
    <property type="entry name" value="ALTERED INHERITANCE OF MITOCHONDRIA PROTEIN 6"/>
    <property type="match status" value="1"/>
</dbReference>
<reference evidence="5" key="1">
    <citation type="submission" date="2016-03" db="EMBL/GenBank/DDBJ databases">
        <authorList>
            <person name="Devillers Hugo."/>
        </authorList>
    </citation>
    <scope>NUCLEOTIDE SEQUENCE [LARGE SCALE GENOMIC DNA]</scope>
</reference>
<evidence type="ECO:0000256" key="1">
    <source>
        <dbReference type="ARBA" id="ARBA00008858"/>
    </source>
</evidence>
<keyword evidence="3" id="KW-0732">Signal</keyword>
<dbReference type="OrthoDB" id="4153866at2759"/>
<dbReference type="AlphaFoldDB" id="A0A1G4JYJ6"/>
<organism evidence="4 5">
    <name type="scientific">Lachancea meyersii CBS 8951</name>
    <dbReference type="NCBI Taxonomy" id="1266667"/>
    <lineage>
        <taxon>Eukaryota</taxon>
        <taxon>Fungi</taxon>
        <taxon>Dikarya</taxon>
        <taxon>Ascomycota</taxon>
        <taxon>Saccharomycotina</taxon>
        <taxon>Saccharomycetes</taxon>
        <taxon>Saccharomycetales</taxon>
        <taxon>Saccharomycetaceae</taxon>
        <taxon>Lachancea</taxon>
    </lineage>
</organism>
<evidence type="ECO:0000256" key="2">
    <source>
        <dbReference type="ARBA" id="ARBA00014286"/>
    </source>
</evidence>
<name>A0A1G4JYJ6_9SACH</name>
<proteinExistence type="inferred from homology"/>
<sequence length="393" mass="44444">MIRTFFAGLALAVAAFWAGTLVQVRGTPILATLRKDSRTSDPQFSRNLGITGPELLDFFKHQVLTSASSEKPGKVKVSKLYDTFVKSLSLDAAQKNDEGICFPENSMVSKLNRNVNPVSCLHSHNDYWRDLPMFEALCHGIASIEADVWLIDGSSELAVGHNIAFLDPVHRTLDSLYTGPLLSMLNEVNCHQDEKDHKYGVFYNSPETSLYFYIDFKSEDSTETYHRLIYNHLKPLIDMGYVTFFDLESEEVMWNPLTVVLTGDYPQDLSVLDGHNEDGIFHTNRRFVFLDAPLQNLEAHHAQFSVVASASLSQLLSNCSSRATGQRRALSSGELECIRLFVDAAHSMNLKTRIWGVPGWPNDLKRELWKQQVNDLQVDFLNIDDLYEASRLF</sequence>
<keyword evidence="5" id="KW-1185">Reference proteome</keyword>
<dbReference type="InterPro" id="IPR051236">
    <property type="entry name" value="HAT_RTT109-like"/>
</dbReference>